<dbReference type="Gene3D" id="2.10.25.10">
    <property type="entry name" value="Laminin"/>
    <property type="match status" value="1"/>
</dbReference>
<gene>
    <name evidence="3" type="ORF">ANCDUO_09219</name>
</gene>
<keyword evidence="4" id="KW-1185">Reference proteome</keyword>
<evidence type="ECO:0000256" key="1">
    <source>
        <dbReference type="ARBA" id="ARBA00022900"/>
    </source>
</evidence>
<dbReference type="InterPro" id="IPR036084">
    <property type="entry name" value="Ser_inhib-like_sf"/>
</dbReference>
<keyword evidence="1" id="KW-0722">Serine protease inhibitor</keyword>
<organism evidence="3 4">
    <name type="scientific">Ancylostoma duodenale</name>
    <dbReference type="NCBI Taxonomy" id="51022"/>
    <lineage>
        <taxon>Eukaryota</taxon>
        <taxon>Metazoa</taxon>
        <taxon>Ecdysozoa</taxon>
        <taxon>Nematoda</taxon>
        <taxon>Chromadorea</taxon>
        <taxon>Rhabditida</taxon>
        <taxon>Rhabditina</taxon>
        <taxon>Rhabditomorpha</taxon>
        <taxon>Strongyloidea</taxon>
        <taxon>Ancylostomatidae</taxon>
        <taxon>Ancylostomatinae</taxon>
        <taxon>Ancylostoma</taxon>
    </lineage>
</organism>
<dbReference type="AlphaFoldDB" id="A0A0C2DDI7"/>
<evidence type="ECO:0000313" key="3">
    <source>
        <dbReference type="EMBL" id="KIH60532.1"/>
    </source>
</evidence>
<protein>
    <submittedName>
        <fullName evidence="3">Trypsin Inhibitor like cysteine rich domain protein</fullName>
    </submittedName>
</protein>
<name>A0A0C2DDI7_9BILA</name>
<dbReference type="Proteomes" id="UP000054047">
    <property type="component" value="Unassembled WGS sequence"/>
</dbReference>
<accession>A0A0C2DDI7</accession>
<evidence type="ECO:0000313" key="4">
    <source>
        <dbReference type="Proteomes" id="UP000054047"/>
    </source>
</evidence>
<proteinExistence type="predicted"/>
<keyword evidence="2" id="KW-0812">Transmembrane</keyword>
<feature type="transmembrane region" description="Helical" evidence="2">
    <location>
        <begin position="170"/>
        <end position="195"/>
    </location>
</feature>
<keyword evidence="1" id="KW-0646">Protease inhibitor</keyword>
<dbReference type="OrthoDB" id="5856709at2759"/>
<keyword evidence="2" id="KW-0472">Membrane</keyword>
<dbReference type="SUPFAM" id="SSF57567">
    <property type="entry name" value="Serine protease inhibitors"/>
    <property type="match status" value="1"/>
</dbReference>
<dbReference type="GO" id="GO:0004867">
    <property type="term" value="F:serine-type endopeptidase inhibitor activity"/>
    <property type="evidence" value="ECO:0007669"/>
    <property type="project" value="UniProtKB-KW"/>
</dbReference>
<sequence length="223" mass="25637">MPIITDVNANAGGDKKAIQFRKALHLYFQGSIASARAIANHGERPHVECGGNLIFKLKHQAVEIVEAVEKKCPTDEWFDWCGTYKHCELKCDRDLTEEEEQACLSRVCEKSACVCNDGLYRDKFGNCVEKDECNDMEIITFAPVNCLYFFDPQYYGFYYRDNLCNHVHNVVEWFCAGFFLSTSIVADILIALSLFKQRKTYSNRVDVTNVHGKQLILKEREEH</sequence>
<evidence type="ECO:0000256" key="2">
    <source>
        <dbReference type="SAM" id="Phobius"/>
    </source>
</evidence>
<dbReference type="EMBL" id="KN730876">
    <property type="protein sequence ID" value="KIH60532.1"/>
    <property type="molecule type" value="Genomic_DNA"/>
</dbReference>
<dbReference type="CDD" id="cd19941">
    <property type="entry name" value="TIL"/>
    <property type="match status" value="1"/>
</dbReference>
<reference evidence="3 4" key="1">
    <citation type="submission" date="2013-12" db="EMBL/GenBank/DDBJ databases">
        <title>Draft genome of the parsitic nematode Ancylostoma duodenale.</title>
        <authorList>
            <person name="Mitreva M."/>
        </authorList>
    </citation>
    <scope>NUCLEOTIDE SEQUENCE [LARGE SCALE GENOMIC DNA]</scope>
    <source>
        <strain evidence="3 4">Zhejiang</strain>
    </source>
</reference>
<keyword evidence="2" id="KW-1133">Transmembrane helix</keyword>